<proteinExistence type="predicted"/>
<dbReference type="InterPro" id="IPR036735">
    <property type="entry name" value="NGN_dom_sf"/>
</dbReference>
<dbReference type="SUPFAM" id="SSF82679">
    <property type="entry name" value="N-utilization substance G protein NusG, N-terminal domain"/>
    <property type="match status" value="1"/>
</dbReference>
<organism evidence="1 2">
    <name type="scientific">Bacteroides faecis</name>
    <dbReference type="NCBI Taxonomy" id="674529"/>
    <lineage>
        <taxon>Bacteria</taxon>
        <taxon>Pseudomonadati</taxon>
        <taxon>Bacteroidota</taxon>
        <taxon>Bacteroidia</taxon>
        <taxon>Bacteroidales</taxon>
        <taxon>Bacteroidaceae</taxon>
        <taxon>Bacteroides</taxon>
    </lineage>
</organism>
<evidence type="ECO:0000313" key="2">
    <source>
        <dbReference type="Proteomes" id="UP001060104"/>
    </source>
</evidence>
<sequence>MELLIYTYSDKMSMPLYSTDDLSDLGKNDQAGTVCEAVPGKEVFPEFEDNSPWFYLFTYRSKADKVSKKLQERFQTFIHKTVVYNRHGKNIIKEEKPSVPGLIFVRGDCCDAIQKFLDTNFPGMYLVRDYYTKRTVSIPHRMMLPFMKISQLSADRIRFMPNSFGYYSSGHTLVTVTSGVLAGLEGYIVRIAREKRLVISVGNMTVAISGVSKETFENAEEYIKLRKLQQNDASSSNFIHLTSRQMEIDSCFFQPENRIDILAISRSLDKWITQAKFLVKDGKYSEAIDITMFILEEIGCRILHKGKSSNMDKVQDIIENICNEIILVLATMEESAKVPTEQKERIVMEKQSLVIRFPFLPISD</sequence>
<accession>A0ABY5T2U4</accession>
<evidence type="ECO:0000313" key="1">
    <source>
        <dbReference type="EMBL" id="UVQ72193.1"/>
    </source>
</evidence>
<dbReference type="RefSeq" id="WP_224207082.1">
    <property type="nucleotide sequence ID" value="NZ_CP081916.1"/>
</dbReference>
<protein>
    <submittedName>
        <fullName evidence="1">Transcriptional regulator</fullName>
    </submittedName>
</protein>
<dbReference type="GeneID" id="69589492"/>
<dbReference type="Proteomes" id="UP001060104">
    <property type="component" value="Chromosome"/>
</dbReference>
<dbReference type="EMBL" id="CP103141">
    <property type="protein sequence ID" value="UVQ72193.1"/>
    <property type="molecule type" value="Genomic_DNA"/>
</dbReference>
<reference evidence="1" key="1">
    <citation type="submission" date="2022-08" db="EMBL/GenBank/DDBJ databases">
        <title>Genome Sequencing of Bacteroides fragilis Group Isolates with Nanopore Technology.</title>
        <authorList>
            <person name="Tisza M.J."/>
            <person name="Smith D."/>
            <person name="Dekker J.P."/>
        </authorList>
    </citation>
    <scope>NUCLEOTIDE SEQUENCE</scope>
    <source>
        <strain evidence="1">BFG-527</strain>
    </source>
</reference>
<name>A0ABY5T2U4_9BACE</name>
<keyword evidence="2" id="KW-1185">Reference proteome</keyword>
<gene>
    <name evidence="1" type="ORF">NXY30_13940</name>
</gene>